<evidence type="ECO:0000256" key="1">
    <source>
        <dbReference type="SAM" id="Phobius"/>
    </source>
</evidence>
<keyword evidence="1" id="KW-1133">Transmembrane helix</keyword>
<feature type="transmembrane region" description="Helical" evidence="1">
    <location>
        <begin position="6"/>
        <end position="25"/>
    </location>
</feature>
<dbReference type="Proteomes" id="UP000789707">
    <property type="component" value="Unassembled WGS sequence"/>
</dbReference>
<keyword evidence="3" id="KW-1185">Reference proteome</keyword>
<organism evidence="2 3">
    <name type="scientific">Periweissella fabaria</name>
    <dbReference type="NCBI Taxonomy" id="546157"/>
    <lineage>
        <taxon>Bacteria</taxon>
        <taxon>Bacillati</taxon>
        <taxon>Bacillota</taxon>
        <taxon>Bacilli</taxon>
        <taxon>Lactobacillales</taxon>
        <taxon>Lactobacillaceae</taxon>
        <taxon>Periweissella</taxon>
    </lineage>
</organism>
<proteinExistence type="predicted"/>
<gene>
    <name evidence="2" type="ORF">WFA24289_00305</name>
</gene>
<dbReference type="RefSeq" id="WP_230096071.1">
    <property type="nucleotide sequence ID" value="NZ_CAKKNS010000001.1"/>
</dbReference>
<keyword evidence="1" id="KW-0812">Transmembrane</keyword>
<evidence type="ECO:0000313" key="3">
    <source>
        <dbReference type="Proteomes" id="UP000789707"/>
    </source>
</evidence>
<keyword evidence="1" id="KW-0472">Membrane</keyword>
<evidence type="ECO:0000313" key="2">
    <source>
        <dbReference type="EMBL" id="CAH0416006.1"/>
    </source>
</evidence>
<protein>
    <submittedName>
        <fullName evidence="2">Uncharacterized protein</fullName>
    </submittedName>
</protein>
<name>A0ABM8Z3Y3_9LACO</name>
<accession>A0ABM8Z3Y3</accession>
<reference evidence="2 3" key="1">
    <citation type="submission" date="2021-11" db="EMBL/GenBank/DDBJ databases">
        <authorList>
            <person name="Depoorter E."/>
        </authorList>
    </citation>
    <scope>NUCLEOTIDE SEQUENCE [LARGE SCALE GENOMIC DNA]</scope>
    <source>
        <strain evidence="2 3">LMG 24289</strain>
    </source>
</reference>
<comment type="caution">
    <text evidence="2">The sequence shown here is derived from an EMBL/GenBank/DDBJ whole genome shotgun (WGS) entry which is preliminary data.</text>
</comment>
<dbReference type="EMBL" id="CAKKNS010000001">
    <property type="protein sequence ID" value="CAH0416006.1"/>
    <property type="molecule type" value="Genomic_DNA"/>
</dbReference>
<sequence length="63" mass="6916">MFEHIAGIIAIIIGIFELYFASQYFKNIKEHGNQGTSSFSIMALWSSVGFGIILIIIGIPLAI</sequence>
<feature type="transmembrane region" description="Helical" evidence="1">
    <location>
        <begin position="37"/>
        <end position="62"/>
    </location>
</feature>